<gene>
    <name evidence="5" type="ORF">BE04_19420</name>
</gene>
<evidence type="ECO:0000259" key="4">
    <source>
        <dbReference type="SMART" id="SM00563"/>
    </source>
</evidence>
<dbReference type="Pfam" id="PF01553">
    <property type="entry name" value="Acyltransferase"/>
    <property type="match status" value="1"/>
</dbReference>
<evidence type="ECO:0000256" key="1">
    <source>
        <dbReference type="ARBA" id="ARBA00005189"/>
    </source>
</evidence>
<keyword evidence="3 5" id="KW-0012">Acyltransferase</keyword>
<dbReference type="Proteomes" id="UP000075604">
    <property type="component" value="Unassembled WGS sequence"/>
</dbReference>
<accession>A0A150PVM9</accession>
<dbReference type="PANTHER" id="PTHR10434">
    <property type="entry name" value="1-ACYL-SN-GLYCEROL-3-PHOSPHATE ACYLTRANSFERASE"/>
    <property type="match status" value="1"/>
</dbReference>
<sequence>MTTTAPLDAARRPGAASDWPWTEALSVVSRVSGVMGLALDTAFRASLLPELPASRDRERARLLHAIAGELCAMHALRVRVTGALPAPPFVIVANHVSYLDPIALASLTPCTAIAKQEIGGWPIVGERARDLGVLLVDRQRPASGARVLRSALRALCHGVPVLNFPEGSTTRGEQVLPFRKGIFGLARIAGVPVVPAAITYDAPELCWAGDDTFVPHYLRFSSRRESSARITFGPPLGDHGGAADLAERARAVILDLLSL</sequence>
<dbReference type="EMBL" id="JELX01001212">
    <property type="protein sequence ID" value="KYF59744.1"/>
    <property type="molecule type" value="Genomic_DNA"/>
</dbReference>
<dbReference type="CDD" id="cd07989">
    <property type="entry name" value="LPLAT_AGPAT-like"/>
    <property type="match status" value="1"/>
</dbReference>
<evidence type="ECO:0000256" key="2">
    <source>
        <dbReference type="ARBA" id="ARBA00022679"/>
    </source>
</evidence>
<proteinExistence type="predicted"/>
<dbReference type="GO" id="GO:0006654">
    <property type="term" value="P:phosphatidic acid biosynthetic process"/>
    <property type="evidence" value="ECO:0007669"/>
    <property type="project" value="TreeGrafter"/>
</dbReference>
<name>A0A150PVM9_SORCE</name>
<organism evidence="5 6">
    <name type="scientific">Sorangium cellulosum</name>
    <name type="common">Polyangium cellulosum</name>
    <dbReference type="NCBI Taxonomy" id="56"/>
    <lineage>
        <taxon>Bacteria</taxon>
        <taxon>Pseudomonadati</taxon>
        <taxon>Myxococcota</taxon>
        <taxon>Polyangia</taxon>
        <taxon>Polyangiales</taxon>
        <taxon>Polyangiaceae</taxon>
        <taxon>Sorangium</taxon>
    </lineage>
</organism>
<dbReference type="InterPro" id="IPR002123">
    <property type="entry name" value="Plipid/glycerol_acylTrfase"/>
</dbReference>
<dbReference type="AlphaFoldDB" id="A0A150PVM9"/>
<evidence type="ECO:0000313" key="6">
    <source>
        <dbReference type="Proteomes" id="UP000075604"/>
    </source>
</evidence>
<reference evidence="5 6" key="1">
    <citation type="submission" date="2014-02" db="EMBL/GenBank/DDBJ databases">
        <title>The small core and large imbalanced accessory genome model reveals a collaborative survival strategy of Sorangium cellulosum strains in nature.</title>
        <authorList>
            <person name="Han K."/>
            <person name="Peng R."/>
            <person name="Blom J."/>
            <person name="Li Y.-Z."/>
        </authorList>
    </citation>
    <scope>NUCLEOTIDE SEQUENCE [LARGE SCALE GENOMIC DNA]</scope>
    <source>
        <strain evidence="5 6">So0157-18</strain>
    </source>
</reference>
<comment type="pathway">
    <text evidence="1">Lipid metabolism.</text>
</comment>
<dbReference type="PANTHER" id="PTHR10434:SF11">
    <property type="entry name" value="1-ACYL-SN-GLYCEROL-3-PHOSPHATE ACYLTRANSFERASE"/>
    <property type="match status" value="1"/>
</dbReference>
<dbReference type="SMART" id="SM00563">
    <property type="entry name" value="PlsC"/>
    <property type="match status" value="1"/>
</dbReference>
<comment type="caution">
    <text evidence="5">The sequence shown here is derived from an EMBL/GenBank/DDBJ whole genome shotgun (WGS) entry which is preliminary data.</text>
</comment>
<evidence type="ECO:0000256" key="3">
    <source>
        <dbReference type="ARBA" id="ARBA00023315"/>
    </source>
</evidence>
<dbReference type="SUPFAM" id="SSF69593">
    <property type="entry name" value="Glycerol-3-phosphate (1)-acyltransferase"/>
    <property type="match status" value="1"/>
</dbReference>
<keyword evidence="2 5" id="KW-0808">Transferase</keyword>
<protein>
    <submittedName>
        <fullName evidence="5">Acyl-phosphate glycerol 3-phosphate acyltransferase</fullName>
    </submittedName>
</protein>
<dbReference type="GO" id="GO:0003841">
    <property type="term" value="F:1-acylglycerol-3-phosphate O-acyltransferase activity"/>
    <property type="evidence" value="ECO:0007669"/>
    <property type="project" value="TreeGrafter"/>
</dbReference>
<feature type="domain" description="Phospholipid/glycerol acyltransferase" evidence="4">
    <location>
        <begin position="89"/>
        <end position="201"/>
    </location>
</feature>
<evidence type="ECO:0000313" key="5">
    <source>
        <dbReference type="EMBL" id="KYF59744.1"/>
    </source>
</evidence>